<feature type="region of interest" description="Disordered" evidence="1">
    <location>
        <begin position="31"/>
        <end position="84"/>
    </location>
</feature>
<proteinExistence type="predicted"/>
<organism evidence="2 3">
    <name type="scientific">Plutella xylostella</name>
    <name type="common">Diamondback moth</name>
    <name type="synonym">Plutella maculipennis</name>
    <dbReference type="NCBI Taxonomy" id="51655"/>
    <lineage>
        <taxon>Eukaryota</taxon>
        <taxon>Metazoa</taxon>
        <taxon>Ecdysozoa</taxon>
        <taxon>Arthropoda</taxon>
        <taxon>Hexapoda</taxon>
        <taxon>Insecta</taxon>
        <taxon>Pterygota</taxon>
        <taxon>Neoptera</taxon>
        <taxon>Endopterygota</taxon>
        <taxon>Lepidoptera</taxon>
        <taxon>Glossata</taxon>
        <taxon>Ditrysia</taxon>
        <taxon>Yponomeutoidea</taxon>
        <taxon>Plutellidae</taxon>
        <taxon>Plutella</taxon>
    </lineage>
</organism>
<protein>
    <submittedName>
        <fullName evidence="2">(diamondback moth) hypothetical protein</fullName>
    </submittedName>
</protein>
<comment type="caution">
    <text evidence="2">The sequence shown here is derived from an EMBL/GenBank/DDBJ whole genome shotgun (WGS) entry which is preliminary data.</text>
</comment>
<dbReference type="AlphaFoldDB" id="A0A8S4F8A5"/>
<keyword evidence="3" id="KW-1185">Reference proteome</keyword>
<reference evidence="2" key="1">
    <citation type="submission" date="2020-11" db="EMBL/GenBank/DDBJ databases">
        <authorList>
            <person name="Whiteford S."/>
        </authorList>
    </citation>
    <scope>NUCLEOTIDE SEQUENCE</scope>
</reference>
<accession>A0A8S4F8A5</accession>
<dbReference type="InterPro" id="IPR036279">
    <property type="entry name" value="5-3_exonuclease_C_sf"/>
</dbReference>
<dbReference type="Proteomes" id="UP000653454">
    <property type="component" value="Unassembled WGS sequence"/>
</dbReference>
<sequence>MVRTPDEEGLVKFLCGDRQFSEERVRNGAKKLMKARSGTTQGRLDGFFKVTTTPNPKRKADDDKKNAANKKAKSGGGGRGRKPK</sequence>
<name>A0A8S4F8A5_PLUXY</name>
<feature type="compositionally biased region" description="Basic residues" evidence="1">
    <location>
        <begin position="67"/>
        <end position="84"/>
    </location>
</feature>
<evidence type="ECO:0000313" key="2">
    <source>
        <dbReference type="EMBL" id="CAG9124522.1"/>
    </source>
</evidence>
<gene>
    <name evidence="2" type="ORF">PLXY2_LOCUS8233</name>
</gene>
<evidence type="ECO:0000256" key="1">
    <source>
        <dbReference type="SAM" id="MobiDB-lite"/>
    </source>
</evidence>
<dbReference type="EMBL" id="CAJHNJ030000030">
    <property type="protein sequence ID" value="CAG9124522.1"/>
    <property type="molecule type" value="Genomic_DNA"/>
</dbReference>
<evidence type="ECO:0000313" key="3">
    <source>
        <dbReference type="Proteomes" id="UP000653454"/>
    </source>
</evidence>
<dbReference type="SUPFAM" id="SSF47807">
    <property type="entry name" value="5' to 3' exonuclease, C-terminal subdomain"/>
    <property type="match status" value="1"/>
</dbReference>